<dbReference type="EC" id="6.3.2.6" evidence="2"/>
<keyword evidence="3" id="KW-0436">Ligase</keyword>
<dbReference type="AlphaFoldDB" id="A0A853GZN3"/>
<evidence type="ECO:0000256" key="6">
    <source>
        <dbReference type="ARBA" id="ARBA00022840"/>
    </source>
</evidence>
<keyword evidence="10" id="KW-1185">Reference proteome</keyword>
<evidence type="ECO:0000256" key="1">
    <source>
        <dbReference type="ARBA" id="ARBA00004672"/>
    </source>
</evidence>
<dbReference type="Proteomes" id="UP000554144">
    <property type="component" value="Unassembled WGS sequence"/>
</dbReference>
<dbReference type="InterPro" id="IPR028923">
    <property type="entry name" value="SAICAR_synt/ADE2_N"/>
</dbReference>
<dbReference type="UniPathway" id="UPA00074">
    <property type="reaction ID" value="UER00131"/>
</dbReference>
<dbReference type="SUPFAM" id="SSF56104">
    <property type="entry name" value="SAICAR synthase-like"/>
    <property type="match status" value="1"/>
</dbReference>
<dbReference type="Gene3D" id="3.30.200.20">
    <property type="entry name" value="Phosphorylase Kinase, domain 1"/>
    <property type="match status" value="1"/>
</dbReference>
<gene>
    <name evidence="9" type="ORF">H0A62_11215</name>
</gene>
<dbReference type="EMBL" id="JACCEV010000002">
    <property type="protein sequence ID" value="NYT86176.1"/>
    <property type="molecule type" value="Genomic_DNA"/>
</dbReference>
<dbReference type="RefSeq" id="WP_130039703.1">
    <property type="nucleotide sequence ID" value="NZ_JACCEV010000002.1"/>
</dbReference>
<protein>
    <recommendedName>
        <fullName evidence="2">phosphoribosylaminoimidazolesuccinocarboxamide synthase</fullName>
        <ecNumber evidence="2">6.3.2.6</ecNumber>
    </recommendedName>
</protein>
<evidence type="ECO:0000313" key="9">
    <source>
        <dbReference type="EMBL" id="NYT86176.1"/>
    </source>
</evidence>
<proteinExistence type="predicted"/>
<dbReference type="InterPro" id="IPR018236">
    <property type="entry name" value="SAICAR_synthetase_CS"/>
</dbReference>
<dbReference type="InterPro" id="IPR050089">
    <property type="entry name" value="SAICAR_synthetase"/>
</dbReference>
<keyword evidence="6" id="KW-0067">ATP-binding</keyword>
<evidence type="ECO:0000256" key="3">
    <source>
        <dbReference type="ARBA" id="ARBA00022598"/>
    </source>
</evidence>
<dbReference type="PANTHER" id="PTHR43599">
    <property type="entry name" value="MULTIFUNCTIONAL PROTEIN ADE2"/>
    <property type="match status" value="1"/>
</dbReference>
<dbReference type="OrthoDB" id="9801549at2"/>
<reference evidence="9 10" key="1">
    <citation type="submission" date="2020-07" db="EMBL/GenBank/DDBJ databases">
        <title>Taxonomic revisions and descriptions of new bacterial species based on genomic comparisons in the high-G+C-content subgroup of the family Alcaligenaceae.</title>
        <authorList>
            <person name="Szabo A."/>
            <person name="Felfoldi T."/>
        </authorList>
    </citation>
    <scope>NUCLEOTIDE SEQUENCE [LARGE SCALE GENOMIC DNA]</scope>
    <source>
        <strain evidence="9 10">DSM 25667</strain>
    </source>
</reference>
<dbReference type="Pfam" id="PF01259">
    <property type="entry name" value="SAICAR_synt"/>
    <property type="match status" value="1"/>
</dbReference>
<dbReference type="PANTHER" id="PTHR43599:SF3">
    <property type="entry name" value="SI:DKEY-6E2.2"/>
    <property type="match status" value="1"/>
</dbReference>
<organism evidence="9 10">
    <name type="scientific">Pollutimonas harenae</name>
    <dbReference type="NCBI Taxonomy" id="657015"/>
    <lineage>
        <taxon>Bacteria</taxon>
        <taxon>Pseudomonadati</taxon>
        <taxon>Pseudomonadota</taxon>
        <taxon>Betaproteobacteria</taxon>
        <taxon>Burkholderiales</taxon>
        <taxon>Alcaligenaceae</taxon>
        <taxon>Pollutimonas</taxon>
    </lineage>
</organism>
<comment type="pathway">
    <text evidence="1">Purine metabolism; IMP biosynthesis via de novo pathway; 5-amino-1-(5-phospho-D-ribosyl)imidazole-4-carboxamide from 5-amino-1-(5-phospho-D-ribosyl)imidazole-4-carboxylate: step 1/2.</text>
</comment>
<dbReference type="GO" id="GO:0005524">
    <property type="term" value="F:ATP binding"/>
    <property type="evidence" value="ECO:0007669"/>
    <property type="project" value="UniProtKB-KW"/>
</dbReference>
<evidence type="ECO:0000259" key="8">
    <source>
        <dbReference type="Pfam" id="PF01259"/>
    </source>
</evidence>
<accession>A0A853GZN3</accession>
<sequence length="237" mass="26456">MNTSEKIYSGKTKDLYTLPNDNLLLVFKDDVTGEDGVIDPGANTVIGQVEGKGRKSLAMTDHFFKCLHAAGIPTHLVRLDLEQASMEVRRAEPLGKDISGKGGLEFICRTRPWGSFQRRYQNYIGDTTSTLDYLVEITIKDDERGDPLINDDTIVALGLLTRQHLEQAKDLTRRVCRIVESDLSGKGLSLIDMKIEIGFVDEEVVVIDEVSADAMRVMNGEGRVLDHGTLYEKLVHY</sequence>
<comment type="catalytic activity">
    <reaction evidence="7">
        <text>5-amino-1-(5-phospho-D-ribosyl)imidazole-4-carboxylate + L-aspartate + ATP = (2S)-2-[5-amino-1-(5-phospho-beta-D-ribosyl)imidazole-4-carboxamido]succinate + ADP + phosphate + 2 H(+)</text>
        <dbReference type="Rhea" id="RHEA:22628"/>
        <dbReference type="ChEBI" id="CHEBI:15378"/>
        <dbReference type="ChEBI" id="CHEBI:29991"/>
        <dbReference type="ChEBI" id="CHEBI:30616"/>
        <dbReference type="ChEBI" id="CHEBI:43474"/>
        <dbReference type="ChEBI" id="CHEBI:58443"/>
        <dbReference type="ChEBI" id="CHEBI:77657"/>
        <dbReference type="ChEBI" id="CHEBI:456216"/>
        <dbReference type="EC" id="6.3.2.6"/>
    </reaction>
</comment>
<evidence type="ECO:0000256" key="4">
    <source>
        <dbReference type="ARBA" id="ARBA00022741"/>
    </source>
</evidence>
<feature type="domain" description="SAICAR synthetase/ADE2 N-terminal" evidence="8">
    <location>
        <begin position="6"/>
        <end position="221"/>
    </location>
</feature>
<keyword evidence="4" id="KW-0547">Nucleotide-binding</keyword>
<dbReference type="GO" id="GO:0004639">
    <property type="term" value="F:phosphoribosylaminoimidazolesuccinocarboxamide synthase activity"/>
    <property type="evidence" value="ECO:0007669"/>
    <property type="project" value="UniProtKB-EC"/>
</dbReference>
<dbReference type="GO" id="GO:0006189">
    <property type="term" value="P:'de novo' IMP biosynthetic process"/>
    <property type="evidence" value="ECO:0007669"/>
    <property type="project" value="UniProtKB-UniPathway"/>
</dbReference>
<comment type="caution">
    <text evidence="9">The sequence shown here is derived from an EMBL/GenBank/DDBJ whole genome shotgun (WGS) entry which is preliminary data.</text>
</comment>
<dbReference type="PROSITE" id="PS01058">
    <property type="entry name" value="SAICAR_SYNTHETASE_2"/>
    <property type="match status" value="1"/>
</dbReference>
<evidence type="ECO:0000256" key="5">
    <source>
        <dbReference type="ARBA" id="ARBA00022755"/>
    </source>
</evidence>
<evidence type="ECO:0000256" key="2">
    <source>
        <dbReference type="ARBA" id="ARBA00012217"/>
    </source>
</evidence>
<keyword evidence="5" id="KW-0658">Purine biosynthesis</keyword>
<dbReference type="Gene3D" id="3.30.470.20">
    <property type="entry name" value="ATP-grasp fold, B domain"/>
    <property type="match status" value="1"/>
</dbReference>
<name>A0A853GZN3_9BURK</name>
<evidence type="ECO:0000313" key="10">
    <source>
        <dbReference type="Proteomes" id="UP000554144"/>
    </source>
</evidence>
<evidence type="ECO:0000256" key="7">
    <source>
        <dbReference type="ARBA" id="ARBA00048475"/>
    </source>
</evidence>